<evidence type="ECO:0000256" key="1">
    <source>
        <dbReference type="SAM" id="MobiDB-lite"/>
    </source>
</evidence>
<proteinExistence type="predicted"/>
<name>A0A0K1Q443_9BACT</name>
<dbReference type="EMBL" id="CP012333">
    <property type="protein sequence ID" value="AKV00601.1"/>
    <property type="molecule type" value="Genomic_DNA"/>
</dbReference>
<protein>
    <submittedName>
        <fullName evidence="2">Uncharacterized protein</fullName>
    </submittedName>
</protein>
<dbReference type="AlphaFoldDB" id="A0A0K1Q443"/>
<dbReference type="Proteomes" id="UP000064967">
    <property type="component" value="Chromosome"/>
</dbReference>
<evidence type="ECO:0000313" key="2">
    <source>
        <dbReference type="EMBL" id="AKV00601.1"/>
    </source>
</evidence>
<reference evidence="2 3" key="1">
    <citation type="submission" date="2015-08" db="EMBL/GenBank/DDBJ databases">
        <authorList>
            <person name="Babu N.S."/>
            <person name="Beckwith C.J."/>
            <person name="Beseler K.G."/>
            <person name="Brison A."/>
            <person name="Carone J.V."/>
            <person name="Caskin T.P."/>
            <person name="Diamond M."/>
            <person name="Durham M.E."/>
            <person name="Foxe J.M."/>
            <person name="Go M."/>
            <person name="Henderson B.A."/>
            <person name="Jones I.B."/>
            <person name="McGettigan J.A."/>
            <person name="Micheletti S.J."/>
            <person name="Nasrallah M.E."/>
            <person name="Ortiz D."/>
            <person name="Piller C.R."/>
            <person name="Privatt S.R."/>
            <person name="Schneider S.L."/>
            <person name="Sharp S."/>
            <person name="Smith T.C."/>
            <person name="Stanton J.D."/>
            <person name="Ullery H.E."/>
            <person name="Wilson R.J."/>
            <person name="Serrano M.G."/>
            <person name="Buck G."/>
            <person name="Lee V."/>
            <person name="Wang Y."/>
            <person name="Carvalho R."/>
            <person name="Voegtly L."/>
            <person name="Shi R."/>
            <person name="Duckworth R."/>
            <person name="Johnson A."/>
            <person name="Loviza R."/>
            <person name="Walstead R."/>
            <person name="Shah Z."/>
            <person name="Kiflezghi M."/>
            <person name="Wade K."/>
            <person name="Ball S.L."/>
            <person name="Bradley K.W."/>
            <person name="Asai D.J."/>
            <person name="Bowman C.A."/>
            <person name="Russell D.A."/>
            <person name="Pope W.H."/>
            <person name="Jacobs-Sera D."/>
            <person name="Hendrix R.W."/>
            <person name="Hatfull G.F."/>
        </authorList>
    </citation>
    <scope>NUCLEOTIDE SEQUENCE [LARGE SCALE GENOMIC DNA]</scope>
    <source>
        <strain evidence="2 3">DSM 27648</strain>
    </source>
</reference>
<sequence length="58" mass="6414">MRPLTSNAAPERVFFASKGSPAAIPIFQGASEALRTRRNLRPSEMAQSSARQQRRKGE</sequence>
<organism evidence="2 3">
    <name type="scientific">Labilithrix luteola</name>
    <dbReference type="NCBI Taxonomy" id="1391654"/>
    <lineage>
        <taxon>Bacteria</taxon>
        <taxon>Pseudomonadati</taxon>
        <taxon>Myxococcota</taxon>
        <taxon>Polyangia</taxon>
        <taxon>Polyangiales</taxon>
        <taxon>Labilitrichaceae</taxon>
        <taxon>Labilithrix</taxon>
    </lineage>
</organism>
<evidence type="ECO:0000313" key="3">
    <source>
        <dbReference type="Proteomes" id="UP000064967"/>
    </source>
</evidence>
<dbReference type="KEGG" id="llu:AKJ09_07264"/>
<gene>
    <name evidence="2" type="ORF">AKJ09_07264</name>
</gene>
<accession>A0A0K1Q443</accession>
<keyword evidence="3" id="KW-1185">Reference proteome</keyword>
<feature type="region of interest" description="Disordered" evidence="1">
    <location>
        <begin position="37"/>
        <end position="58"/>
    </location>
</feature>